<dbReference type="RefSeq" id="WP_101647769.1">
    <property type="nucleotide sequence ID" value="NZ_PGVE01000041.1"/>
</dbReference>
<reference evidence="2 3" key="1">
    <citation type="submission" date="2017-11" db="EMBL/GenBank/DDBJ databases">
        <title>Comparitive Functional Genomics of Dry Heat Resistant strains isolated from the Viking Spacecraft.</title>
        <authorList>
            <person name="Seuylemezian A."/>
            <person name="Cooper K."/>
            <person name="Vaishampayan P."/>
        </authorList>
    </citation>
    <scope>NUCLEOTIDE SEQUENCE [LARGE SCALE GENOMIC DNA]</scope>
    <source>
        <strain evidence="2 3">V32-6</strain>
    </source>
</reference>
<evidence type="ECO:0000256" key="1">
    <source>
        <dbReference type="SAM" id="MobiDB-lite"/>
    </source>
</evidence>
<name>A0A2N5HIJ0_9BACI</name>
<dbReference type="EMBL" id="PGVE01000041">
    <property type="protein sequence ID" value="PLS05329.1"/>
    <property type="molecule type" value="Genomic_DNA"/>
</dbReference>
<feature type="region of interest" description="Disordered" evidence="1">
    <location>
        <begin position="48"/>
        <end position="70"/>
    </location>
</feature>
<evidence type="ECO:0000313" key="2">
    <source>
        <dbReference type="EMBL" id="PLS05329.1"/>
    </source>
</evidence>
<keyword evidence="3" id="KW-1185">Reference proteome</keyword>
<dbReference type="OrthoDB" id="2918654at2"/>
<proteinExistence type="predicted"/>
<accession>A0A2N5HIJ0</accession>
<protein>
    <submittedName>
        <fullName evidence="2">Uncharacterized protein</fullName>
    </submittedName>
</protein>
<gene>
    <name evidence="2" type="ORF">CVD27_10030</name>
</gene>
<comment type="caution">
    <text evidence="2">The sequence shown here is derived from an EMBL/GenBank/DDBJ whole genome shotgun (WGS) entry which is preliminary data.</text>
</comment>
<organism evidence="2 3">
    <name type="scientific">Neobacillus cucumis</name>
    <dbReference type="NCBI Taxonomy" id="1740721"/>
    <lineage>
        <taxon>Bacteria</taxon>
        <taxon>Bacillati</taxon>
        <taxon>Bacillota</taxon>
        <taxon>Bacilli</taxon>
        <taxon>Bacillales</taxon>
        <taxon>Bacillaceae</taxon>
        <taxon>Neobacillus</taxon>
    </lineage>
</organism>
<dbReference type="AlphaFoldDB" id="A0A2N5HIJ0"/>
<sequence length="70" mass="7839">MTNNQNKKAAEEANLSLAEKFKDLDARASAEVSSDSEEANQKIQEQFYGEEESNSLLPFHVDVNNPPLKK</sequence>
<dbReference type="Proteomes" id="UP000234950">
    <property type="component" value="Unassembled WGS sequence"/>
</dbReference>
<evidence type="ECO:0000313" key="3">
    <source>
        <dbReference type="Proteomes" id="UP000234950"/>
    </source>
</evidence>